<sequence length="162" mass="17519">MTPALSPALCIVPLGEAHIPALVTLFEQAVRRSGPEHYSAEQVEQWALGAQHPGFVSQLREHHGWVAEQANVPLGFVTLSPDGHLSLLYVSADHQRQGLGNLLLTTALAGARGLGMTLITTEASAFSYELFLRHGFTLTGLECVERGGVSFTRHRLHCCLPS</sequence>
<dbReference type="InterPro" id="IPR016181">
    <property type="entry name" value="Acyl_CoA_acyltransferase"/>
</dbReference>
<evidence type="ECO:0000313" key="3">
    <source>
        <dbReference type="Proteomes" id="UP000241986"/>
    </source>
</evidence>
<dbReference type="AlphaFoldDB" id="A0A2T4MW39"/>
<keyword evidence="2" id="KW-0808">Transferase</keyword>
<evidence type="ECO:0000313" key="2">
    <source>
        <dbReference type="EMBL" id="PTH78810.1"/>
    </source>
</evidence>
<accession>A0A2T4MW39</accession>
<organism evidence="2 3">
    <name type="scientific">Aeromonas veronii</name>
    <dbReference type="NCBI Taxonomy" id="654"/>
    <lineage>
        <taxon>Bacteria</taxon>
        <taxon>Pseudomonadati</taxon>
        <taxon>Pseudomonadota</taxon>
        <taxon>Gammaproteobacteria</taxon>
        <taxon>Aeromonadales</taxon>
        <taxon>Aeromonadaceae</taxon>
        <taxon>Aeromonas</taxon>
    </lineage>
</organism>
<dbReference type="EMBL" id="PZKL01000046">
    <property type="protein sequence ID" value="PTH78810.1"/>
    <property type="molecule type" value="Genomic_DNA"/>
</dbReference>
<proteinExistence type="predicted"/>
<evidence type="ECO:0000259" key="1">
    <source>
        <dbReference type="PROSITE" id="PS51186"/>
    </source>
</evidence>
<dbReference type="RefSeq" id="WP_107684958.1">
    <property type="nucleotide sequence ID" value="NZ_CAWQUB010000001.1"/>
</dbReference>
<dbReference type="PANTHER" id="PTHR43451">
    <property type="entry name" value="ACETYLTRANSFERASE (GNAT) FAMILY PROTEIN"/>
    <property type="match status" value="1"/>
</dbReference>
<dbReference type="InterPro" id="IPR052564">
    <property type="entry name" value="N-acetyltrans/Recomb-assoc"/>
</dbReference>
<reference evidence="2 3" key="1">
    <citation type="submission" date="2018-03" db="EMBL/GenBank/DDBJ databases">
        <title>Aeromonas veronii whole genome sequencing and analysis.</title>
        <authorList>
            <person name="Xie H."/>
            <person name="Liu T."/>
            <person name="Wang K."/>
        </authorList>
    </citation>
    <scope>NUCLEOTIDE SEQUENCE [LARGE SCALE GENOMIC DNA]</scope>
    <source>
        <strain evidence="2 3">XH.VA.1</strain>
    </source>
</reference>
<dbReference type="InterPro" id="IPR000182">
    <property type="entry name" value="GNAT_dom"/>
</dbReference>
<dbReference type="PANTHER" id="PTHR43451:SF1">
    <property type="entry name" value="ACETYLTRANSFERASE"/>
    <property type="match status" value="1"/>
</dbReference>
<comment type="caution">
    <text evidence="2">The sequence shown here is derived from an EMBL/GenBank/DDBJ whole genome shotgun (WGS) entry which is preliminary data.</text>
</comment>
<protein>
    <submittedName>
        <fullName evidence="2">GNAT family N-acetyltransferase</fullName>
    </submittedName>
</protein>
<dbReference type="Pfam" id="PF13673">
    <property type="entry name" value="Acetyltransf_10"/>
    <property type="match status" value="1"/>
</dbReference>
<dbReference type="Gene3D" id="3.40.630.30">
    <property type="match status" value="1"/>
</dbReference>
<name>A0A2T4MW39_AERVE</name>
<dbReference type="CDD" id="cd04301">
    <property type="entry name" value="NAT_SF"/>
    <property type="match status" value="1"/>
</dbReference>
<dbReference type="Proteomes" id="UP000241986">
    <property type="component" value="Unassembled WGS sequence"/>
</dbReference>
<feature type="domain" description="N-acetyltransferase" evidence="1">
    <location>
        <begin position="9"/>
        <end position="156"/>
    </location>
</feature>
<dbReference type="GO" id="GO:0016747">
    <property type="term" value="F:acyltransferase activity, transferring groups other than amino-acyl groups"/>
    <property type="evidence" value="ECO:0007669"/>
    <property type="project" value="InterPro"/>
</dbReference>
<gene>
    <name evidence="2" type="ORF">DAA48_23375</name>
</gene>
<dbReference type="SUPFAM" id="SSF55729">
    <property type="entry name" value="Acyl-CoA N-acyltransferases (Nat)"/>
    <property type="match status" value="1"/>
</dbReference>
<dbReference type="PROSITE" id="PS51186">
    <property type="entry name" value="GNAT"/>
    <property type="match status" value="1"/>
</dbReference>